<accession>G7GRA4</accession>
<dbReference type="Proteomes" id="UP000006023">
    <property type="component" value="Unassembled WGS sequence"/>
</dbReference>
<feature type="region of interest" description="Disordered" evidence="1">
    <location>
        <begin position="67"/>
        <end position="94"/>
    </location>
</feature>
<proteinExistence type="predicted"/>
<evidence type="ECO:0000313" key="3">
    <source>
        <dbReference type="Proteomes" id="UP000006023"/>
    </source>
</evidence>
<keyword evidence="3" id="KW-1185">Reference proteome</keyword>
<dbReference type="AlphaFoldDB" id="G7GRA4"/>
<organism evidence="2 3">
    <name type="scientific">Gordonia amarae NBRC 15530</name>
    <dbReference type="NCBI Taxonomy" id="1075090"/>
    <lineage>
        <taxon>Bacteria</taxon>
        <taxon>Bacillati</taxon>
        <taxon>Actinomycetota</taxon>
        <taxon>Actinomycetes</taxon>
        <taxon>Mycobacteriales</taxon>
        <taxon>Gordoniaceae</taxon>
        <taxon>Gordonia</taxon>
    </lineage>
</organism>
<sequence length="94" mass="9948">MDLAARPVRGPIHPACRRFGAASTRIRLASFTGPGTITGAGAVTTFGGRTYTRLGAATHRTSILITTHRRQRPPGLARALTPHPTRRNAPVPAS</sequence>
<evidence type="ECO:0000313" key="2">
    <source>
        <dbReference type="EMBL" id="GAB06129.1"/>
    </source>
</evidence>
<protein>
    <submittedName>
        <fullName evidence="2">Uncharacterized protein</fullName>
    </submittedName>
</protein>
<comment type="caution">
    <text evidence="2">The sequence shown here is derived from an EMBL/GenBank/DDBJ whole genome shotgun (WGS) entry which is preliminary data.</text>
</comment>
<gene>
    <name evidence="2" type="ORF">GOAMR_48_00390</name>
</gene>
<reference evidence="2 3" key="1">
    <citation type="submission" date="2011-11" db="EMBL/GenBank/DDBJ databases">
        <title>Whole genome shotgun sequence of Gordonia amarae NBRC 15530.</title>
        <authorList>
            <person name="Takarada H."/>
            <person name="Hosoyama A."/>
            <person name="Tsuchikane K."/>
            <person name="Katsumata H."/>
            <person name="Yamazaki S."/>
            <person name="Fujita N."/>
        </authorList>
    </citation>
    <scope>NUCLEOTIDE SEQUENCE [LARGE SCALE GENOMIC DNA]</scope>
    <source>
        <strain evidence="2 3">NBRC 15530</strain>
    </source>
</reference>
<dbReference type="EMBL" id="BAED01000048">
    <property type="protein sequence ID" value="GAB06129.1"/>
    <property type="molecule type" value="Genomic_DNA"/>
</dbReference>
<evidence type="ECO:0000256" key="1">
    <source>
        <dbReference type="SAM" id="MobiDB-lite"/>
    </source>
</evidence>
<name>G7GRA4_9ACTN</name>